<accession>A0A317NEF6</accession>
<reference evidence="2 3" key="1">
    <citation type="submission" date="2018-05" db="EMBL/GenBank/DDBJ databases">
        <title>Genomic Encyclopedia of Type Strains, Phase IV (KMG-IV): sequencing the most valuable type-strain genomes for metagenomic binning, comparative biology and taxonomic classification.</title>
        <authorList>
            <person name="Goeker M."/>
        </authorList>
    </citation>
    <scope>NUCLEOTIDE SEQUENCE [LARGE SCALE GENOMIC DNA]</scope>
    <source>
        <strain evidence="2 3">DSM 44717</strain>
    </source>
</reference>
<feature type="region of interest" description="Disordered" evidence="1">
    <location>
        <begin position="33"/>
        <end position="56"/>
    </location>
</feature>
<organism evidence="2 3">
    <name type="scientific">Nocardia neocaledoniensis</name>
    <dbReference type="NCBI Taxonomy" id="236511"/>
    <lineage>
        <taxon>Bacteria</taxon>
        <taxon>Bacillati</taxon>
        <taxon>Actinomycetota</taxon>
        <taxon>Actinomycetes</taxon>
        <taxon>Mycobacteriales</taxon>
        <taxon>Nocardiaceae</taxon>
        <taxon>Nocardia</taxon>
    </lineage>
</organism>
<dbReference type="EMBL" id="QGTL01000007">
    <property type="protein sequence ID" value="PWV73756.1"/>
    <property type="molecule type" value="Genomic_DNA"/>
</dbReference>
<dbReference type="Proteomes" id="UP000246410">
    <property type="component" value="Unassembled WGS sequence"/>
</dbReference>
<protein>
    <submittedName>
        <fullName evidence="2">Uncharacterized protein</fullName>
    </submittedName>
</protein>
<name>A0A317NEF6_9NOCA</name>
<sequence>MTHLTSPSPIPRPEIADLVATLEAMREAGWITTTLSPEPGPVVGIGPRDTVIGESR</sequence>
<evidence type="ECO:0000313" key="3">
    <source>
        <dbReference type="Proteomes" id="UP000246410"/>
    </source>
</evidence>
<dbReference type="AlphaFoldDB" id="A0A317NEF6"/>
<keyword evidence="3" id="KW-1185">Reference proteome</keyword>
<proteinExistence type="predicted"/>
<comment type="caution">
    <text evidence="2">The sequence shown here is derived from an EMBL/GenBank/DDBJ whole genome shotgun (WGS) entry which is preliminary data.</text>
</comment>
<evidence type="ECO:0000256" key="1">
    <source>
        <dbReference type="SAM" id="MobiDB-lite"/>
    </source>
</evidence>
<gene>
    <name evidence="2" type="ORF">DFR69_107387</name>
</gene>
<evidence type="ECO:0000313" key="2">
    <source>
        <dbReference type="EMBL" id="PWV73756.1"/>
    </source>
</evidence>